<evidence type="ECO:0008006" key="2">
    <source>
        <dbReference type="Google" id="ProtNLM"/>
    </source>
</evidence>
<dbReference type="AlphaFoldDB" id="X0YIS4"/>
<evidence type="ECO:0000313" key="1">
    <source>
        <dbReference type="EMBL" id="GAG48468.1"/>
    </source>
</evidence>
<protein>
    <recommendedName>
        <fullName evidence="2">YqaJ viral recombinase domain-containing protein</fullName>
    </recommendedName>
</protein>
<sequence length="222" mass="25610">MQLLTISDLNSEWQPLLANVLWLGELYDQFKRQDSGNRDIPVHIAGESTREAGVHASEVSGCVRRLVYGTQGTERRVRPEDVNINMRRRFQLGHMLHALTQDDFDLMCMLTDGMLTFEDEVKIHPGMGGVAETWKIHSSCDGIFTFLNGQYNPYLRVGVEIKTMSADVFEKANKPLDYHLEQICVYMKALDIPLMWLYYYNKSNSNWTKPMAPFLVTFDHKL</sequence>
<proteinExistence type="predicted"/>
<name>X0YIS4_9ZZZZ</name>
<reference evidence="1" key="1">
    <citation type="journal article" date="2014" name="Front. Microbiol.">
        <title>High frequency of phylogenetically diverse reductive dehalogenase-homologous genes in deep subseafloor sedimentary metagenomes.</title>
        <authorList>
            <person name="Kawai M."/>
            <person name="Futagami T."/>
            <person name="Toyoda A."/>
            <person name="Takaki Y."/>
            <person name="Nishi S."/>
            <person name="Hori S."/>
            <person name="Arai W."/>
            <person name="Tsubouchi T."/>
            <person name="Morono Y."/>
            <person name="Uchiyama I."/>
            <person name="Ito T."/>
            <person name="Fujiyama A."/>
            <person name="Inagaki F."/>
            <person name="Takami H."/>
        </authorList>
    </citation>
    <scope>NUCLEOTIDE SEQUENCE</scope>
    <source>
        <strain evidence="1">Expedition CK06-06</strain>
    </source>
</reference>
<dbReference type="InterPro" id="IPR011604">
    <property type="entry name" value="PDDEXK-like_dom_sf"/>
</dbReference>
<dbReference type="Gene3D" id="3.90.320.10">
    <property type="match status" value="1"/>
</dbReference>
<dbReference type="EMBL" id="BARS01053073">
    <property type="protein sequence ID" value="GAG48468.1"/>
    <property type="molecule type" value="Genomic_DNA"/>
</dbReference>
<comment type="caution">
    <text evidence="1">The sequence shown here is derived from an EMBL/GenBank/DDBJ whole genome shotgun (WGS) entry which is preliminary data.</text>
</comment>
<feature type="non-terminal residue" evidence="1">
    <location>
        <position position="222"/>
    </location>
</feature>
<organism evidence="1">
    <name type="scientific">marine sediment metagenome</name>
    <dbReference type="NCBI Taxonomy" id="412755"/>
    <lineage>
        <taxon>unclassified sequences</taxon>
        <taxon>metagenomes</taxon>
        <taxon>ecological metagenomes</taxon>
    </lineage>
</organism>
<accession>X0YIS4</accession>
<gene>
    <name evidence="1" type="ORF">S01H1_78820</name>
</gene>